<name>A0A7C4R7V1_UNCC3</name>
<dbReference type="PANTHER" id="PTHR12302">
    <property type="entry name" value="EBNA2 BINDING PROTEIN P100"/>
    <property type="match status" value="1"/>
</dbReference>
<dbReference type="GO" id="GO:0004519">
    <property type="term" value="F:endonuclease activity"/>
    <property type="evidence" value="ECO:0007669"/>
    <property type="project" value="UniProtKB-KW"/>
</dbReference>
<dbReference type="InterPro" id="IPR016071">
    <property type="entry name" value="Staphylococal_nuclease_OB-fold"/>
</dbReference>
<dbReference type="InterPro" id="IPR035437">
    <property type="entry name" value="SNase_OB-fold_sf"/>
</dbReference>
<accession>A0A7C4R7V1</accession>
<evidence type="ECO:0000259" key="6">
    <source>
        <dbReference type="PROSITE" id="PS50830"/>
    </source>
</evidence>
<dbReference type="AlphaFoldDB" id="A0A7C4R7V1"/>
<feature type="domain" description="TNase-like" evidence="6">
    <location>
        <begin position="82"/>
        <end position="205"/>
    </location>
</feature>
<evidence type="ECO:0000256" key="5">
    <source>
        <dbReference type="SAM" id="Phobius"/>
    </source>
</evidence>
<sequence length="229" mass="26721">MIKKRKHGIRQTLFAMVSLMLFSAILFVFAYPNLNTIAATEKEEENIKFYKFPEIKEDEKNYYEEKDYKTQTTEKYLTPNQNLPNYVIKTVIDGNTVITEDGKRIRLIGIKSPDKDEEYGIEATDFLKKIVEGRPVFFQVDEKNERDSFGRYRGIIYLNRKNINIEMLRNGLAHIFPTTPSIVGDNDWIQFSIEAKEAKRGMWSGEKSNTKNQELEKEVNEAVLEGDKK</sequence>
<feature type="region of interest" description="Disordered" evidence="4">
    <location>
        <begin position="202"/>
        <end position="229"/>
    </location>
</feature>
<evidence type="ECO:0000256" key="2">
    <source>
        <dbReference type="ARBA" id="ARBA00022759"/>
    </source>
</evidence>
<keyword evidence="5" id="KW-0812">Transmembrane</keyword>
<dbReference type="EMBL" id="DSYQ01000003">
    <property type="protein sequence ID" value="HGT70804.1"/>
    <property type="molecule type" value="Genomic_DNA"/>
</dbReference>
<evidence type="ECO:0000313" key="7">
    <source>
        <dbReference type="EMBL" id="HGT70804.1"/>
    </source>
</evidence>
<dbReference type="SUPFAM" id="SSF50199">
    <property type="entry name" value="Staphylococcal nuclease"/>
    <property type="match status" value="1"/>
</dbReference>
<dbReference type="PROSITE" id="PS50830">
    <property type="entry name" value="TNASE_3"/>
    <property type="match status" value="1"/>
</dbReference>
<evidence type="ECO:0000256" key="4">
    <source>
        <dbReference type="SAM" id="MobiDB-lite"/>
    </source>
</evidence>
<feature type="compositionally biased region" description="Basic and acidic residues" evidence="4">
    <location>
        <begin position="213"/>
        <end position="229"/>
    </location>
</feature>
<dbReference type="GO" id="GO:0016787">
    <property type="term" value="F:hydrolase activity"/>
    <property type="evidence" value="ECO:0007669"/>
    <property type="project" value="UniProtKB-KW"/>
</dbReference>
<gene>
    <name evidence="7" type="ORF">ENT43_00910</name>
</gene>
<keyword evidence="1" id="KW-0540">Nuclease</keyword>
<keyword evidence="5" id="KW-1133">Transmembrane helix</keyword>
<dbReference type="Pfam" id="PF00565">
    <property type="entry name" value="SNase"/>
    <property type="match status" value="1"/>
</dbReference>
<keyword evidence="5" id="KW-0472">Membrane</keyword>
<comment type="caution">
    <text evidence="7">The sequence shown here is derived from an EMBL/GenBank/DDBJ whole genome shotgun (WGS) entry which is preliminary data.</text>
</comment>
<reference evidence="7" key="1">
    <citation type="journal article" date="2020" name="mSystems">
        <title>Genome- and Community-Level Interaction Insights into Carbon Utilization and Element Cycling Functions of Hydrothermarchaeota in Hydrothermal Sediment.</title>
        <authorList>
            <person name="Zhou Z."/>
            <person name="Liu Y."/>
            <person name="Xu W."/>
            <person name="Pan J."/>
            <person name="Luo Z.H."/>
            <person name="Li M."/>
        </authorList>
    </citation>
    <scope>NUCLEOTIDE SEQUENCE [LARGE SCALE GENOMIC DNA]</scope>
    <source>
        <strain evidence="7">SpSt-579</strain>
    </source>
</reference>
<keyword evidence="3" id="KW-0378">Hydrolase</keyword>
<protein>
    <recommendedName>
        <fullName evidence="6">TNase-like domain-containing protein</fullName>
    </recommendedName>
</protein>
<evidence type="ECO:0000256" key="3">
    <source>
        <dbReference type="ARBA" id="ARBA00022801"/>
    </source>
</evidence>
<organism evidence="7">
    <name type="scientific">candidate division CPR3 bacterium</name>
    <dbReference type="NCBI Taxonomy" id="2268181"/>
    <lineage>
        <taxon>Bacteria</taxon>
        <taxon>Bacteria division CPR3</taxon>
    </lineage>
</organism>
<proteinExistence type="predicted"/>
<evidence type="ECO:0000256" key="1">
    <source>
        <dbReference type="ARBA" id="ARBA00022722"/>
    </source>
</evidence>
<dbReference type="SMART" id="SM00318">
    <property type="entry name" value="SNc"/>
    <property type="match status" value="1"/>
</dbReference>
<keyword evidence="2" id="KW-0255">Endonuclease</keyword>
<feature type="transmembrane region" description="Helical" evidence="5">
    <location>
        <begin position="12"/>
        <end position="31"/>
    </location>
</feature>
<dbReference type="Gene3D" id="2.40.50.90">
    <property type="match status" value="1"/>
</dbReference>
<dbReference type="PANTHER" id="PTHR12302:SF3">
    <property type="entry name" value="SERINE_THREONINE-PROTEIN KINASE 31"/>
    <property type="match status" value="1"/>
</dbReference>